<evidence type="ECO:0000256" key="7">
    <source>
        <dbReference type="ARBA" id="ARBA00023012"/>
    </source>
</evidence>
<dbReference type="InterPro" id="IPR013655">
    <property type="entry name" value="PAS_fold_3"/>
</dbReference>
<dbReference type="AlphaFoldDB" id="A0A1W6L2P9"/>
<dbReference type="InterPro" id="IPR050736">
    <property type="entry name" value="Sensor_HK_Regulatory"/>
</dbReference>
<evidence type="ECO:0000313" key="9">
    <source>
        <dbReference type="Proteomes" id="UP000193427"/>
    </source>
</evidence>
<evidence type="ECO:0000256" key="6">
    <source>
        <dbReference type="ARBA" id="ARBA00022777"/>
    </source>
</evidence>
<dbReference type="EC" id="2.7.13.3" evidence="3"/>
<comment type="subcellular location">
    <subcellularLocation>
        <location evidence="2">Cell inner membrane</location>
        <topology evidence="2">Multi-pass membrane protein</topology>
    </subcellularLocation>
</comment>
<dbReference type="InterPro" id="IPR005467">
    <property type="entry name" value="His_kinase_dom"/>
</dbReference>
<dbReference type="KEGG" id="rgu:A4W93_00830"/>
<dbReference type="InterPro" id="IPR036097">
    <property type="entry name" value="HisK_dim/P_sf"/>
</dbReference>
<evidence type="ECO:0000256" key="5">
    <source>
        <dbReference type="ARBA" id="ARBA00022679"/>
    </source>
</evidence>
<comment type="catalytic activity">
    <reaction evidence="1">
        <text>ATP + protein L-histidine = ADP + protein N-phospho-L-histidine.</text>
        <dbReference type="EC" id="2.7.13.3"/>
    </reaction>
</comment>
<dbReference type="OrthoDB" id="8579121at2"/>
<keyword evidence="4" id="KW-0597">Phosphoprotein</keyword>
<dbReference type="InterPro" id="IPR000014">
    <property type="entry name" value="PAS"/>
</dbReference>
<organism evidence="8 9">
    <name type="scientific">Piscinibacter gummiphilus</name>
    <dbReference type="NCBI Taxonomy" id="946333"/>
    <lineage>
        <taxon>Bacteria</taxon>
        <taxon>Pseudomonadati</taxon>
        <taxon>Pseudomonadota</taxon>
        <taxon>Betaproteobacteria</taxon>
        <taxon>Burkholderiales</taxon>
        <taxon>Sphaerotilaceae</taxon>
        <taxon>Piscinibacter</taxon>
    </lineage>
</organism>
<dbReference type="Pfam" id="PF08447">
    <property type="entry name" value="PAS_3"/>
    <property type="match status" value="1"/>
</dbReference>
<proteinExistence type="predicted"/>
<dbReference type="PROSITE" id="PS50109">
    <property type="entry name" value="HIS_KIN"/>
    <property type="match status" value="1"/>
</dbReference>
<dbReference type="Gene3D" id="1.10.287.130">
    <property type="match status" value="1"/>
</dbReference>
<keyword evidence="6" id="KW-0418">Kinase</keyword>
<dbReference type="Pfam" id="PF00512">
    <property type="entry name" value="HisKA"/>
    <property type="match status" value="1"/>
</dbReference>
<dbReference type="InterPro" id="IPR004358">
    <property type="entry name" value="Sig_transdc_His_kin-like_C"/>
</dbReference>
<gene>
    <name evidence="8" type="ORF">A4W93_00830</name>
</gene>
<protein>
    <recommendedName>
        <fullName evidence="3">histidine kinase</fullName>
        <ecNumber evidence="3">2.7.13.3</ecNumber>
    </recommendedName>
</protein>
<dbReference type="CDD" id="cd00082">
    <property type="entry name" value="HisKA"/>
    <property type="match status" value="1"/>
</dbReference>
<dbReference type="PANTHER" id="PTHR43711">
    <property type="entry name" value="TWO-COMPONENT HISTIDINE KINASE"/>
    <property type="match status" value="1"/>
</dbReference>
<dbReference type="InterPro" id="IPR003594">
    <property type="entry name" value="HATPase_dom"/>
</dbReference>
<dbReference type="SUPFAM" id="SSF55874">
    <property type="entry name" value="ATPase domain of HSP90 chaperone/DNA topoisomerase II/histidine kinase"/>
    <property type="match status" value="1"/>
</dbReference>
<dbReference type="SMART" id="SM00387">
    <property type="entry name" value="HATPase_c"/>
    <property type="match status" value="1"/>
</dbReference>
<reference evidence="8 9" key="1">
    <citation type="submission" date="2016-04" db="EMBL/GenBank/DDBJ databases">
        <title>Complete genome sequence of natural rubber-degrading, novel Gram-negative bacterium, Rhizobacter gummiphilus strain NS21.</title>
        <authorList>
            <person name="Tabata M."/>
            <person name="Kasai D."/>
            <person name="Fukuda M."/>
        </authorList>
    </citation>
    <scope>NUCLEOTIDE SEQUENCE [LARGE SCALE GENOMIC DNA]</scope>
    <source>
        <strain evidence="8 9">NS21</strain>
    </source>
</reference>
<evidence type="ECO:0000256" key="2">
    <source>
        <dbReference type="ARBA" id="ARBA00004429"/>
    </source>
</evidence>
<keyword evidence="9" id="KW-1185">Reference proteome</keyword>
<dbReference type="PANTHER" id="PTHR43711:SF26">
    <property type="entry name" value="SENSOR HISTIDINE KINASE RCSC"/>
    <property type="match status" value="1"/>
</dbReference>
<sequence length="604" mass="66188">MSALTRRHWLAVVSYLLVVALTAALGLASSDILSAVRGYVAGESLWSKGQKEALYHLDRYARLHDPADYARFEASLSVPLGDRIAREQLSSEQPDLEAARAGLLQGGNHPDDIDSMMKLFTRFKEVSFMADAIAIWAEADLAIDELRLLGQRIRELVEGGEADSPALRALAIQLPPLDVRLTQLERQFSERLGEASRLSKRLVVWTTLLLTILLACAGLVMIARLLSQQLAAERALREGNERWALAADAAGIGVFDWDVERDRVALDARAAAMTDLPAVDTEADGGRLAGQTLHPDDRNRVQVALRQAIDRAEPVAVRYRVEPAEGEPRHVELRARVRAHGRHPRMIGILRDVSQDMQAERLRLDKEAAERANRAKGEFLSRVSHELRTPLNAVLGFAQLMQLDNAEALRPAQAQRVQHVIDSGRHLLDLINDMLDVTSIDAGGVKFSAQDVAVGPVLERCSDRLSALAQAQQVRIVPQRPFPELHVMADPRRLEQVFINLISNAIKYNRPDGEVRLTLAPDGDDVVAAVHDTGAGMTEEQLGQLFQPFNRLGAEYSKVVGSGLGLVITRQLVTLMGGSVAASSRAGVGSTFVVRLPRGRVLAA</sequence>
<dbReference type="Gene3D" id="3.30.565.10">
    <property type="entry name" value="Histidine kinase-like ATPase, C-terminal domain"/>
    <property type="match status" value="1"/>
</dbReference>
<dbReference type="SMART" id="SM00388">
    <property type="entry name" value="HisKA"/>
    <property type="match status" value="1"/>
</dbReference>
<dbReference type="SUPFAM" id="SSF47384">
    <property type="entry name" value="Homodimeric domain of signal transducing histidine kinase"/>
    <property type="match status" value="1"/>
</dbReference>
<evidence type="ECO:0000313" key="8">
    <source>
        <dbReference type="EMBL" id="ARN18575.1"/>
    </source>
</evidence>
<dbReference type="Pfam" id="PF02518">
    <property type="entry name" value="HATPase_c"/>
    <property type="match status" value="1"/>
</dbReference>
<dbReference type="RefSeq" id="WP_085748807.1">
    <property type="nucleotide sequence ID" value="NZ_BSPR01000010.1"/>
</dbReference>
<dbReference type="InterPro" id="IPR036890">
    <property type="entry name" value="HATPase_C_sf"/>
</dbReference>
<evidence type="ECO:0000256" key="4">
    <source>
        <dbReference type="ARBA" id="ARBA00022553"/>
    </source>
</evidence>
<keyword evidence="5" id="KW-0808">Transferase</keyword>
<dbReference type="GO" id="GO:0005886">
    <property type="term" value="C:plasma membrane"/>
    <property type="evidence" value="ECO:0007669"/>
    <property type="project" value="UniProtKB-SubCell"/>
</dbReference>
<accession>A0A1W6L2P9</accession>
<dbReference type="InterPro" id="IPR035965">
    <property type="entry name" value="PAS-like_dom_sf"/>
</dbReference>
<dbReference type="EMBL" id="CP015118">
    <property type="protein sequence ID" value="ARN18575.1"/>
    <property type="molecule type" value="Genomic_DNA"/>
</dbReference>
<evidence type="ECO:0000256" key="3">
    <source>
        <dbReference type="ARBA" id="ARBA00012438"/>
    </source>
</evidence>
<evidence type="ECO:0000256" key="1">
    <source>
        <dbReference type="ARBA" id="ARBA00000085"/>
    </source>
</evidence>
<keyword evidence="7" id="KW-0902">Two-component regulatory system</keyword>
<name>A0A1W6L2P9_9BURK</name>
<dbReference type="CDD" id="cd00130">
    <property type="entry name" value="PAS"/>
    <property type="match status" value="1"/>
</dbReference>
<dbReference type="Gene3D" id="3.30.450.20">
    <property type="entry name" value="PAS domain"/>
    <property type="match status" value="1"/>
</dbReference>
<dbReference type="FunFam" id="3.30.565.10:FF:000006">
    <property type="entry name" value="Sensor histidine kinase WalK"/>
    <property type="match status" value="1"/>
</dbReference>
<dbReference type="PRINTS" id="PR00344">
    <property type="entry name" value="BCTRLSENSOR"/>
</dbReference>
<dbReference type="GO" id="GO:0000155">
    <property type="term" value="F:phosphorelay sensor kinase activity"/>
    <property type="evidence" value="ECO:0007669"/>
    <property type="project" value="InterPro"/>
</dbReference>
<dbReference type="InterPro" id="IPR003661">
    <property type="entry name" value="HisK_dim/P_dom"/>
</dbReference>
<dbReference type="Proteomes" id="UP000193427">
    <property type="component" value="Chromosome"/>
</dbReference>
<dbReference type="SUPFAM" id="SSF55785">
    <property type="entry name" value="PYP-like sensor domain (PAS domain)"/>
    <property type="match status" value="1"/>
</dbReference>
<dbReference type="STRING" id="946333.A4W93_00830"/>